<keyword evidence="1" id="KW-1133">Transmembrane helix</keyword>
<dbReference type="EMBL" id="MFSQ01000101">
    <property type="protein sequence ID" value="OGI39031.1"/>
    <property type="molecule type" value="Genomic_DNA"/>
</dbReference>
<organism evidence="2 3">
    <name type="scientific">Candidatus Muproteobacteria bacterium RBG_16_62_13</name>
    <dbReference type="NCBI Taxonomy" id="1817756"/>
    <lineage>
        <taxon>Bacteria</taxon>
        <taxon>Pseudomonadati</taxon>
        <taxon>Pseudomonadota</taxon>
        <taxon>Candidatus Muproteobacteria</taxon>
    </lineage>
</organism>
<dbReference type="STRING" id="1817756.A2140_00060"/>
<protein>
    <submittedName>
        <fullName evidence="2">Uncharacterized protein</fullName>
    </submittedName>
</protein>
<evidence type="ECO:0000313" key="2">
    <source>
        <dbReference type="EMBL" id="OGI39031.1"/>
    </source>
</evidence>
<feature type="transmembrane region" description="Helical" evidence="1">
    <location>
        <begin position="188"/>
        <end position="208"/>
    </location>
</feature>
<dbReference type="Proteomes" id="UP000178379">
    <property type="component" value="Unassembled WGS sequence"/>
</dbReference>
<comment type="caution">
    <text evidence="2">The sequence shown here is derived from an EMBL/GenBank/DDBJ whole genome shotgun (WGS) entry which is preliminary data.</text>
</comment>
<dbReference type="AlphaFoldDB" id="A0A1F6T1J5"/>
<feature type="transmembrane region" description="Helical" evidence="1">
    <location>
        <begin position="102"/>
        <end position="127"/>
    </location>
</feature>
<evidence type="ECO:0000256" key="1">
    <source>
        <dbReference type="SAM" id="Phobius"/>
    </source>
</evidence>
<gene>
    <name evidence="2" type="ORF">A2140_00060</name>
</gene>
<proteinExistence type="predicted"/>
<evidence type="ECO:0000313" key="3">
    <source>
        <dbReference type="Proteomes" id="UP000178379"/>
    </source>
</evidence>
<sequence>MSAVSDQPTEGERKLRAILRAVLSSGVWALIAIHVASALPVRLGWFGEISDEVPWPRAFWSGFLLAAVLYVEAGLYTMLARTREAVSAPDVFRASASVFPRFLWLILKTAGFFMLILLTVVIFVSMVLSTLGYGDAEAIKPLMEGPFRLILLLLPALLVWWLPWVFTRQDFSLFSTLKSAIRQLWREPARTLYVILLALVPAALLLVWAEQLNLWMLTALEAFGLLCVWSANIYCVEWWRDAAGDTRAVTGTQTPAP</sequence>
<feature type="transmembrane region" description="Helical" evidence="1">
    <location>
        <begin position="147"/>
        <end position="167"/>
    </location>
</feature>
<reference evidence="2 3" key="1">
    <citation type="journal article" date="2016" name="Nat. Commun.">
        <title>Thousands of microbial genomes shed light on interconnected biogeochemical processes in an aquifer system.</title>
        <authorList>
            <person name="Anantharaman K."/>
            <person name="Brown C.T."/>
            <person name="Hug L.A."/>
            <person name="Sharon I."/>
            <person name="Castelle C.J."/>
            <person name="Probst A.J."/>
            <person name="Thomas B.C."/>
            <person name="Singh A."/>
            <person name="Wilkins M.J."/>
            <person name="Karaoz U."/>
            <person name="Brodie E.L."/>
            <person name="Williams K.H."/>
            <person name="Hubbard S.S."/>
            <person name="Banfield J.F."/>
        </authorList>
    </citation>
    <scope>NUCLEOTIDE SEQUENCE [LARGE SCALE GENOMIC DNA]</scope>
</reference>
<feature type="transmembrane region" description="Helical" evidence="1">
    <location>
        <begin position="59"/>
        <end position="81"/>
    </location>
</feature>
<feature type="transmembrane region" description="Helical" evidence="1">
    <location>
        <begin position="214"/>
        <end position="235"/>
    </location>
</feature>
<feature type="transmembrane region" description="Helical" evidence="1">
    <location>
        <begin position="21"/>
        <end position="39"/>
    </location>
</feature>
<name>A0A1F6T1J5_9PROT</name>
<keyword evidence="1" id="KW-0472">Membrane</keyword>
<accession>A0A1F6T1J5</accession>
<keyword evidence="1" id="KW-0812">Transmembrane</keyword>